<dbReference type="Pfam" id="PF08451">
    <property type="entry name" value="A_deaminase_N"/>
    <property type="match status" value="1"/>
</dbReference>
<gene>
    <name evidence="2" type="ORF">PBY51_012248</name>
</gene>
<reference evidence="2 3" key="2">
    <citation type="journal article" date="2023" name="Mol. Biol. Evol.">
        <title>Genomics of Secondarily Temperate Adaptation in the Only Non-Antarctic Icefish.</title>
        <authorList>
            <person name="Rivera-Colon A.G."/>
            <person name="Rayamajhi N."/>
            <person name="Minhas B.F."/>
            <person name="Madrigal G."/>
            <person name="Bilyk K.T."/>
            <person name="Yoon V."/>
            <person name="Hune M."/>
            <person name="Gregory S."/>
            <person name="Cheng C.H.C."/>
            <person name="Catchen J.M."/>
        </authorList>
    </citation>
    <scope>NUCLEOTIDE SEQUENCE [LARGE SCALE GENOMIC DNA]</scope>
    <source>
        <strain evidence="2">JMC-PN-2008</strain>
    </source>
</reference>
<dbReference type="AlphaFoldDB" id="A0AAN7XSX5"/>
<proteinExistence type="predicted"/>
<dbReference type="GO" id="GO:0005615">
    <property type="term" value="C:extracellular space"/>
    <property type="evidence" value="ECO:0007669"/>
    <property type="project" value="InterPro"/>
</dbReference>
<dbReference type="InterPro" id="IPR013659">
    <property type="entry name" value="A_deaminase_N"/>
</dbReference>
<dbReference type="EMBL" id="JAUZQC010000008">
    <property type="protein sequence ID" value="KAK5867785.1"/>
    <property type="molecule type" value="Genomic_DNA"/>
</dbReference>
<evidence type="ECO:0000259" key="1">
    <source>
        <dbReference type="Pfam" id="PF08451"/>
    </source>
</evidence>
<organism evidence="2 3">
    <name type="scientific">Eleginops maclovinus</name>
    <name type="common">Patagonian blennie</name>
    <name type="synonym">Eleginus maclovinus</name>
    <dbReference type="NCBI Taxonomy" id="56733"/>
    <lineage>
        <taxon>Eukaryota</taxon>
        <taxon>Metazoa</taxon>
        <taxon>Chordata</taxon>
        <taxon>Craniata</taxon>
        <taxon>Vertebrata</taxon>
        <taxon>Euteleostomi</taxon>
        <taxon>Actinopterygii</taxon>
        <taxon>Neopterygii</taxon>
        <taxon>Teleostei</taxon>
        <taxon>Neoteleostei</taxon>
        <taxon>Acanthomorphata</taxon>
        <taxon>Eupercaria</taxon>
        <taxon>Perciformes</taxon>
        <taxon>Notothenioidei</taxon>
        <taxon>Eleginopidae</taxon>
        <taxon>Eleginops</taxon>
    </lineage>
</organism>
<accession>A0AAN7XSX5</accession>
<feature type="domain" description="Adenosine/AMP deaminase N-terminal" evidence="1">
    <location>
        <begin position="31"/>
        <end position="86"/>
    </location>
</feature>
<evidence type="ECO:0000313" key="2">
    <source>
        <dbReference type="EMBL" id="KAK5867785.1"/>
    </source>
</evidence>
<comment type="caution">
    <text evidence="2">The sequence shown here is derived from an EMBL/GenBank/DDBJ whole genome shotgun (WGS) entry which is preliminary data.</text>
</comment>
<keyword evidence="3" id="KW-1185">Reference proteome</keyword>
<protein>
    <recommendedName>
        <fullName evidence="1">Adenosine/AMP deaminase N-terminal domain-containing protein</fullName>
    </recommendedName>
</protein>
<reference evidence="2 3" key="1">
    <citation type="journal article" date="2023" name="Genes (Basel)">
        <title>Chromosome-Level Genome Assembly and Circadian Gene Repertoire of the Patagonia Blennie Eleginops maclovinus-The Closest Ancestral Proxy of Antarctic Cryonotothenioids.</title>
        <authorList>
            <person name="Cheng C.C."/>
            <person name="Rivera-Colon A.G."/>
            <person name="Minhas B.F."/>
            <person name="Wilson L."/>
            <person name="Rayamajhi N."/>
            <person name="Vargas-Chacoff L."/>
            <person name="Catchen J.M."/>
        </authorList>
    </citation>
    <scope>NUCLEOTIDE SEQUENCE [LARGE SCALE GENOMIC DNA]</scope>
    <source>
        <strain evidence="2">JMC-PN-2008</strain>
    </source>
</reference>
<evidence type="ECO:0000313" key="3">
    <source>
        <dbReference type="Proteomes" id="UP001346869"/>
    </source>
</evidence>
<sequence>MAESLHRHPAVVATCSCGGLTAGYPSPGPGREALKHLEALKQTGGHVMLTDAETHLDALMLKMKQEEVSREQNYSSRNTPIWGHFFRPGTSSAPVPI</sequence>
<dbReference type="Proteomes" id="UP001346869">
    <property type="component" value="Unassembled WGS sequence"/>
</dbReference>
<name>A0AAN7XSX5_ELEMC</name>